<proteinExistence type="predicted"/>
<evidence type="ECO:0000313" key="2">
    <source>
        <dbReference type="EMBL" id="KXA93270.1"/>
    </source>
</evidence>
<keyword evidence="3" id="KW-1185">Reference proteome</keyword>
<evidence type="ECO:0000256" key="1">
    <source>
        <dbReference type="SAM" id="MobiDB-lite"/>
    </source>
</evidence>
<protein>
    <submittedName>
        <fullName evidence="2">Uncharacterized protein</fullName>
    </submittedName>
</protein>
<feature type="compositionally biased region" description="Basic and acidic residues" evidence="1">
    <location>
        <begin position="250"/>
        <end position="304"/>
    </location>
</feature>
<organism evidence="2 3">
    <name type="scientific">candidate division MSBL1 archaeon SCGC-AAA259E17</name>
    <dbReference type="NCBI Taxonomy" id="1698263"/>
    <lineage>
        <taxon>Archaea</taxon>
        <taxon>Methanobacteriati</taxon>
        <taxon>Methanobacteriota</taxon>
        <taxon>candidate division MSBL1</taxon>
    </lineage>
</organism>
<feature type="compositionally biased region" description="Basic and acidic residues" evidence="1">
    <location>
        <begin position="320"/>
        <end position="333"/>
    </location>
</feature>
<accession>A0A133UGM0</accession>
<feature type="compositionally biased region" description="Acidic residues" evidence="1">
    <location>
        <begin position="334"/>
        <end position="343"/>
    </location>
</feature>
<dbReference type="Proteomes" id="UP000070373">
    <property type="component" value="Unassembled WGS sequence"/>
</dbReference>
<dbReference type="AlphaFoldDB" id="A0A133UGM0"/>
<comment type="caution">
    <text evidence="2">The sequence shown here is derived from an EMBL/GenBank/DDBJ whole genome shotgun (WGS) entry which is preliminary data.</text>
</comment>
<gene>
    <name evidence="2" type="ORF">AKJ64_01010</name>
</gene>
<feature type="compositionally biased region" description="Acidic residues" evidence="1">
    <location>
        <begin position="305"/>
        <end position="319"/>
    </location>
</feature>
<sequence>MPECPRCQGEVKKATKGVDGRFRHSGENSCGGVISSDLVENHRDEIEVEVKEPEPDTPQGTLKISGLEDDHSKRIKKKANRVIQWIQSDPLGVDSGNKGARYCIDQLKEDPSIVDDPYELQSLLQEATSVKSRPLRNLLEKLRKIDERYGGSKRTTVEMKEEDSALADKIDELSKKIEEEKEDEIDEALKILKVRTLDKFDRTVDQIQPLLTGIEMASEKFRKDPEIRDLFFEALGIDFKDFLRKMAEKRKERSRKEEEFKEPEPDKRTREALERTREKMKKEESVSEEISRKTERARERLNEKEEGEEEGEVILDELPPDEKAREARKKVEEETLDEIPEDL</sequence>
<feature type="region of interest" description="Disordered" evidence="1">
    <location>
        <begin position="250"/>
        <end position="343"/>
    </location>
</feature>
<reference evidence="2 3" key="1">
    <citation type="journal article" date="2016" name="Sci. Rep.">
        <title>Metabolic traits of an uncultured archaeal lineage -MSBL1- from brine pools of the Red Sea.</title>
        <authorList>
            <person name="Mwirichia R."/>
            <person name="Alam I."/>
            <person name="Rashid M."/>
            <person name="Vinu M."/>
            <person name="Ba-Alawi W."/>
            <person name="Anthony Kamau A."/>
            <person name="Kamanda Ngugi D."/>
            <person name="Goker M."/>
            <person name="Klenk H.P."/>
            <person name="Bajic V."/>
            <person name="Stingl U."/>
        </authorList>
    </citation>
    <scope>NUCLEOTIDE SEQUENCE [LARGE SCALE GENOMIC DNA]</scope>
    <source>
        <strain evidence="2">SCGC-AAA259E17</strain>
    </source>
</reference>
<dbReference type="EMBL" id="LHXN01000010">
    <property type="protein sequence ID" value="KXA93270.1"/>
    <property type="molecule type" value="Genomic_DNA"/>
</dbReference>
<name>A0A133UGM0_9EURY</name>
<evidence type="ECO:0000313" key="3">
    <source>
        <dbReference type="Proteomes" id="UP000070373"/>
    </source>
</evidence>